<dbReference type="Gene3D" id="2.40.50.140">
    <property type="entry name" value="Nucleic acid-binding proteins"/>
    <property type="match status" value="1"/>
</dbReference>
<dbReference type="PROSITE" id="PS50893">
    <property type="entry name" value="ABC_TRANSPORTER_2"/>
    <property type="match status" value="1"/>
</dbReference>
<organism evidence="5 6">
    <name type="scientific">Truepera radiovictrix (strain DSM 17093 / CIP 108686 / LMG 22925 / RQ-24)</name>
    <dbReference type="NCBI Taxonomy" id="649638"/>
    <lineage>
        <taxon>Bacteria</taxon>
        <taxon>Thermotogati</taxon>
        <taxon>Deinococcota</taxon>
        <taxon>Deinococci</taxon>
        <taxon>Trueperales</taxon>
        <taxon>Trueperaceae</taxon>
        <taxon>Truepera</taxon>
    </lineage>
</organism>
<dbReference type="GO" id="GO:0043190">
    <property type="term" value="C:ATP-binding cassette (ABC) transporter complex"/>
    <property type="evidence" value="ECO:0007669"/>
    <property type="project" value="InterPro"/>
</dbReference>
<gene>
    <name evidence="5" type="ordered locus">Trad_1416</name>
</gene>
<dbReference type="InterPro" id="IPR003439">
    <property type="entry name" value="ABC_transporter-like_ATP-bd"/>
</dbReference>
<dbReference type="GO" id="GO:0005524">
    <property type="term" value="F:ATP binding"/>
    <property type="evidence" value="ECO:0007669"/>
    <property type="project" value="UniProtKB-KW"/>
</dbReference>
<dbReference type="EMBL" id="CP002049">
    <property type="protein sequence ID" value="ADI14538.1"/>
    <property type="molecule type" value="Genomic_DNA"/>
</dbReference>
<dbReference type="InterPro" id="IPR027417">
    <property type="entry name" value="P-loop_NTPase"/>
</dbReference>
<dbReference type="KEGG" id="tra:Trad_1416"/>
<dbReference type="SUPFAM" id="SSF52540">
    <property type="entry name" value="P-loop containing nucleoside triphosphate hydrolases"/>
    <property type="match status" value="1"/>
</dbReference>
<dbReference type="Pfam" id="PF00005">
    <property type="entry name" value="ABC_tran"/>
    <property type="match status" value="1"/>
</dbReference>
<dbReference type="InterPro" id="IPR012340">
    <property type="entry name" value="NA-bd_OB-fold"/>
</dbReference>
<dbReference type="STRING" id="649638.Trad_1416"/>
<dbReference type="PANTHER" id="PTHR42781">
    <property type="entry name" value="SPERMIDINE/PUTRESCINE IMPORT ATP-BINDING PROTEIN POTA"/>
    <property type="match status" value="1"/>
</dbReference>
<dbReference type="InterPro" id="IPR008995">
    <property type="entry name" value="Mo/tungstate-bd_C_term_dom"/>
</dbReference>
<dbReference type="InterPro" id="IPR003593">
    <property type="entry name" value="AAA+_ATPase"/>
</dbReference>
<dbReference type="FunFam" id="3.40.50.300:FF:000042">
    <property type="entry name" value="Maltose/maltodextrin ABC transporter, ATP-binding protein"/>
    <property type="match status" value="1"/>
</dbReference>
<dbReference type="eggNOG" id="COG3842">
    <property type="taxonomic scope" value="Bacteria"/>
</dbReference>
<keyword evidence="6" id="KW-1185">Reference proteome</keyword>
<reference evidence="6" key="1">
    <citation type="submission" date="2010-05" db="EMBL/GenBank/DDBJ databases">
        <title>The complete genome of Truepera radiovictris DSM 17093.</title>
        <authorList>
            <consortium name="US DOE Joint Genome Institute (JGI-PGF)"/>
            <person name="Lucas S."/>
            <person name="Copeland A."/>
            <person name="Lapidus A."/>
            <person name="Glavina del Rio T."/>
            <person name="Dalin E."/>
            <person name="Tice H."/>
            <person name="Bruce D."/>
            <person name="Goodwin L."/>
            <person name="Pitluck S."/>
            <person name="Kyrpides N."/>
            <person name="Mavromatis K."/>
            <person name="Ovchinnikova G."/>
            <person name="Munk A.C."/>
            <person name="Detter J.C."/>
            <person name="Han C."/>
            <person name="Tapia R."/>
            <person name="Land M."/>
            <person name="Hauser L."/>
            <person name="Markowitz V."/>
            <person name="Cheng J.-F."/>
            <person name="Hugenholtz P."/>
            <person name="Woyke T."/>
            <person name="Wu D."/>
            <person name="Tindall B."/>
            <person name="Pomrenke H.G."/>
            <person name="Brambilla E."/>
            <person name="Klenk H.-P."/>
            <person name="Eisen J.A."/>
        </authorList>
    </citation>
    <scope>NUCLEOTIDE SEQUENCE [LARGE SCALE GENOMIC DNA]</scope>
    <source>
        <strain evidence="6">DSM 17093 / CIP 108686 / LMG 22925 / RQ-24</strain>
    </source>
</reference>
<keyword evidence="3" id="KW-0067">ATP-binding</keyword>
<protein>
    <submittedName>
        <fullName evidence="5">ABC transporter related protein</fullName>
    </submittedName>
</protein>
<dbReference type="OrthoDB" id="9802264at2"/>
<evidence type="ECO:0000313" key="6">
    <source>
        <dbReference type="Proteomes" id="UP000000379"/>
    </source>
</evidence>
<dbReference type="RefSeq" id="WP_013177908.1">
    <property type="nucleotide sequence ID" value="NC_014221.1"/>
</dbReference>
<name>D7CX30_TRURR</name>
<sequence length="359" mass="38248">MSAATATTRAEAPRRAEALAIRGVSKRFGATVALDDVHLELPAGGLTCFLGPSGCGKTTLLRLIAGLETPSSGRILLGGRDLSAVPAHRRGIGMVFQSYALFPHLSVAENVAYGLRVRGVGARERRRRADELLALVRLEGLGDRPVGRLSGGQRQRVAMARALALEPALFLLDEPLSALDAKLRSAMQVEIKQLQRRLGVSTVLVTHDQEEAMTMADLVVVMGEGRVQQVGPPLEVYHRPVNRFVADFIGSNNFVPATALSKGVRALGVTLPLTLPAGTREGDAVTLSVRPEKLELFAAPPPSGAPQGRVSFVRDLGQRTETYVEVAGVQLIAVSPLEFPVGAPVWVRLPPESCTVFAA</sequence>
<evidence type="ECO:0000256" key="3">
    <source>
        <dbReference type="ARBA" id="ARBA00022840"/>
    </source>
</evidence>
<dbReference type="GO" id="GO:0016887">
    <property type="term" value="F:ATP hydrolysis activity"/>
    <property type="evidence" value="ECO:0007669"/>
    <property type="project" value="InterPro"/>
</dbReference>
<dbReference type="PROSITE" id="PS00211">
    <property type="entry name" value="ABC_TRANSPORTER_1"/>
    <property type="match status" value="1"/>
</dbReference>
<dbReference type="Gene3D" id="2.40.50.100">
    <property type="match status" value="1"/>
</dbReference>
<evidence type="ECO:0000256" key="1">
    <source>
        <dbReference type="ARBA" id="ARBA00022448"/>
    </source>
</evidence>
<evidence type="ECO:0000313" key="5">
    <source>
        <dbReference type="EMBL" id="ADI14538.1"/>
    </source>
</evidence>
<dbReference type="Pfam" id="PF08402">
    <property type="entry name" value="TOBE_2"/>
    <property type="match status" value="1"/>
</dbReference>
<dbReference type="InterPro" id="IPR013611">
    <property type="entry name" value="Transp-assoc_OB_typ2"/>
</dbReference>
<reference evidence="5 6" key="2">
    <citation type="journal article" date="2011" name="Stand. Genomic Sci.">
        <title>Complete genome sequence of Truepera radiovictrix type strain (RQ-24).</title>
        <authorList>
            <person name="Ivanova N."/>
            <person name="Rohde C."/>
            <person name="Munk C."/>
            <person name="Nolan M."/>
            <person name="Lucas S."/>
            <person name="Del Rio T.G."/>
            <person name="Tice H."/>
            <person name="Deshpande S."/>
            <person name="Cheng J.F."/>
            <person name="Tapia R."/>
            <person name="Han C."/>
            <person name="Goodwin L."/>
            <person name="Pitluck S."/>
            <person name="Liolios K."/>
            <person name="Mavromatis K."/>
            <person name="Mikhailova N."/>
            <person name="Pati A."/>
            <person name="Chen A."/>
            <person name="Palaniappan K."/>
            <person name="Land M."/>
            <person name="Hauser L."/>
            <person name="Chang Y.J."/>
            <person name="Jeffries C.D."/>
            <person name="Brambilla E."/>
            <person name="Rohde M."/>
            <person name="Goker M."/>
            <person name="Tindall B.J."/>
            <person name="Woyke T."/>
            <person name="Bristow J."/>
            <person name="Eisen J.A."/>
            <person name="Markowitz V."/>
            <person name="Hugenholtz P."/>
            <person name="Kyrpides N.C."/>
            <person name="Klenk H.P."/>
            <person name="Lapidus A."/>
        </authorList>
    </citation>
    <scope>NUCLEOTIDE SEQUENCE [LARGE SCALE GENOMIC DNA]</scope>
    <source>
        <strain evidence="6">DSM 17093 / CIP 108686 / LMG 22925 / RQ-24</strain>
    </source>
</reference>
<dbReference type="HOGENOM" id="CLU_000604_1_1_0"/>
<keyword evidence="1" id="KW-0813">Transport</keyword>
<accession>D7CX30</accession>
<dbReference type="SMART" id="SM00382">
    <property type="entry name" value="AAA"/>
    <property type="match status" value="1"/>
</dbReference>
<dbReference type="Gene3D" id="3.40.50.300">
    <property type="entry name" value="P-loop containing nucleotide triphosphate hydrolases"/>
    <property type="match status" value="1"/>
</dbReference>
<evidence type="ECO:0000256" key="2">
    <source>
        <dbReference type="ARBA" id="ARBA00022741"/>
    </source>
</evidence>
<dbReference type="GO" id="GO:0140359">
    <property type="term" value="F:ABC-type transporter activity"/>
    <property type="evidence" value="ECO:0007669"/>
    <property type="project" value="UniProtKB-ARBA"/>
</dbReference>
<dbReference type="Proteomes" id="UP000000379">
    <property type="component" value="Chromosome"/>
</dbReference>
<dbReference type="SUPFAM" id="SSF50331">
    <property type="entry name" value="MOP-like"/>
    <property type="match status" value="1"/>
</dbReference>
<dbReference type="AlphaFoldDB" id="D7CX30"/>
<dbReference type="InterPro" id="IPR050093">
    <property type="entry name" value="ABC_SmlMolc_Importer"/>
</dbReference>
<feature type="domain" description="ABC transporter" evidence="4">
    <location>
        <begin position="19"/>
        <end position="249"/>
    </location>
</feature>
<keyword evidence="2" id="KW-0547">Nucleotide-binding</keyword>
<evidence type="ECO:0000259" key="4">
    <source>
        <dbReference type="PROSITE" id="PS50893"/>
    </source>
</evidence>
<dbReference type="InterPro" id="IPR017871">
    <property type="entry name" value="ABC_transporter-like_CS"/>
</dbReference>
<dbReference type="PANTHER" id="PTHR42781:SF4">
    <property type="entry name" value="SPERMIDINE_PUTRESCINE IMPORT ATP-BINDING PROTEIN POTA"/>
    <property type="match status" value="1"/>
</dbReference>
<proteinExistence type="predicted"/>